<keyword evidence="2" id="KW-0489">Methyltransferase</keyword>
<dbReference type="CDD" id="cd02440">
    <property type="entry name" value="AdoMet_MTases"/>
    <property type="match status" value="1"/>
</dbReference>
<organism evidence="2 3">
    <name type="scientific">Spirosoma rhododendri</name>
    <dbReference type="NCBI Taxonomy" id="2728024"/>
    <lineage>
        <taxon>Bacteria</taxon>
        <taxon>Pseudomonadati</taxon>
        <taxon>Bacteroidota</taxon>
        <taxon>Cytophagia</taxon>
        <taxon>Cytophagales</taxon>
        <taxon>Cytophagaceae</taxon>
        <taxon>Spirosoma</taxon>
    </lineage>
</organism>
<dbReference type="SUPFAM" id="SSF53335">
    <property type="entry name" value="S-adenosyl-L-methionine-dependent methyltransferases"/>
    <property type="match status" value="1"/>
</dbReference>
<dbReference type="PANTHER" id="PTHR43861">
    <property type="entry name" value="TRANS-ACONITATE 2-METHYLTRANSFERASE-RELATED"/>
    <property type="match status" value="1"/>
</dbReference>
<gene>
    <name evidence="2" type="ORF">HH216_17575</name>
</gene>
<dbReference type="GO" id="GO:0008757">
    <property type="term" value="F:S-adenosylmethionine-dependent methyltransferase activity"/>
    <property type="evidence" value="ECO:0007669"/>
    <property type="project" value="InterPro"/>
</dbReference>
<reference evidence="2 3" key="1">
    <citation type="submission" date="2020-04" db="EMBL/GenBank/DDBJ databases">
        <title>Genome sequencing of novel species.</title>
        <authorList>
            <person name="Heo J."/>
            <person name="Kim S.-J."/>
            <person name="Kim J.-S."/>
            <person name="Hong S.-B."/>
            <person name="Kwon S.-W."/>
        </authorList>
    </citation>
    <scope>NUCLEOTIDE SEQUENCE [LARGE SCALE GENOMIC DNA]</scope>
    <source>
        <strain evidence="2 3">CJU-R4</strain>
    </source>
</reference>
<dbReference type="PANTHER" id="PTHR43861:SF3">
    <property type="entry name" value="PUTATIVE (AFU_ORTHOLOGUE AFUA_2G14390)-RELATED"/>
    <property type="match status" value="1"/>
</dbReference>
<dbReference type="KEGG" id="srho:HH216_17575"/>
<dbReference type="GO" id="GO:0009312">
    <property type="term" value="P:oligosaccharide biosynthetic process"/>
    <property type="evidence" value="ECO:0007669"/>
    <property type="project" value="InterPro"/>
</dbReference>
<keyword evidence="3" id="KW-1185">Reference proteome</keyword>
<evidence type="ECO:0000256" key="1">
    <source>
        <dbReference type="ARBA" id="ARBA00022679"/>
    </source>
</evidence>
<keyword evidence="1 2" id="KW-0808">Transferase</keyword>
<protein>
    <submittedName>
        <fullName evidence="2">Methyltransferase domain-containing protein</fullName>
    </submittedName>
</protein>
<dbReference type="InterPro" id="IPR008715">
    <property type="entry name" value="SAM-MeTfrase_NodS-like"/>
</dbReference>
<dbReference type="Proteomes" id="UP000501128">
    <property type="component" value="Chromosome"/>
</dbReference>
<dbReference type="AlphaFoldDB" id="A0A7L5DTU9"/>
<dbReference type="Gene3D" id="3.40.50.150">
    <property type="entry name" value="Vaccinia Virus protein VP39"/>
    <property type="match status" value="1"/>
</dbReference>
<dbReference type="InterPro" id="IPR029063">
    <property type="entry name" value="SAM-dependent_MTases_sf"/>
</dbReference>
<accession>A0A7L5DTU9</accession>
<dbReference type="RefSeq" id="WP_169551978.1">
    <property type="nucleotide sequence ID" value="NZ_CP051677.1"/>
</dbReference>
<dbReference type="GO" id="GO:0032259">
    <property type="term" value="P:methylation"/>
    <property type="evidence" value="ECO:0007669"/>
    <property type="project" value="UniProtKB-KW"/>
</dbReference>
<name>A0A7L5DTU9_9BACT</name>
<dbReference type="EMBL" id="CP051677">
    <property type="protein sequence ID" value="QJD80018.1"/>
    <property type="molecule type" value="Genomic_DNA"/>
</dbReference>
<proteinExistence type="predicted"/>
<evidence type="ECO:0000313" key="2">
    <source>
        <dbReference type="EMBL" id="QJD80018.1"/>
    </source>
</evidence>
<evidence type="ECO:0000313" key="3">
    <source>
        <dbReference type="Proteomes" id="UP000501128"/>
    </source>
</evidence>
<dbReference type="Pfam" id="PF05401">
    <property type="entry name" value="NodS"/>
    <property type="match status" value="1"/>
</dbReference>
<sequence length="193" mass="21809">MPSLPPTYFDDVYRANEDPWSFETSEYERGKYEATLAALPEPRYASAFEIGCSIGVLTRQLADRCDQLLAVDASELPLTKARQRLADKANVRIERMAIPATFPDGPFDLILVSEVGYYLSENDLARARQRMIDTLKPGGDLLLVHWTPFVPDYPLTGDAVHDFFLQAAAADGPLEHRLGQRADTYRLDLFRKR</sequence>